<evidence type="ECO:0000256" key="2">
    <source>
        <dbReference type="ARBA" id="ARBA00012513"/>
    </source>
</evidence>
<dbReference type="SUPFAM" id="SSF56112">
    <property type="entry name" value="Protein kinase-like (PK-like)"/>
    <property type="match status" value="1"/>
</dbReference>
<dbReference type="PROSITE" id="PS00107">
    <property type="entry name" value="PROTEIN_KINASE_ATP"/>
    <property type="match status" value="1"/>
</dbReference>
<dbReference type="PANTHER" id="PTHR24347">
    <property type="entry name" value="SERINE/THREONINE-PROTEIN KINASE"/>
    <property type="match status" value="1"/>
</dbReference>
<comment type="catalytic activity">
    <reaction evidence="6">
        <text>L-seryl-[protein] + ATP = O-phospho-L-seryl-[protein] + ADP + H(+)</text>
        <dbReference type="Rhea" id="RHEA:17989"/>
        <dbReference type="Rhea" id="RHEA-COMP:9863"/>
        <dbReference type="Rhea" id="RHEA-COMP:11604"/>
        <dbReference type="ChEBI" id="CHEBI:15378"/>
        <dbReference type="ChEBI" id="CHEBI:29999"/>
        <dbReference type="ChEBI" id="CHEBI:30616"/>
        <dbReference type="ChEBI" id="CHEBI:83421"/>
        <dbReference type="ChEBI" id="CHEBI:456216"/>
        <dbReference type="EC" id="2.7.11.1"/>
    </reaction>
</comment>
<dbReference type="SUPFAM" id="SSF89837">
    <property type="entry name" value="Doublecortin (DC)"/>
    <property type="match status" value="1"/>
</dbReference>
<dbReference type="GO" id="GO:0004674">
    <property type="term" value="F:protein serine/threonine kinase activity"/>
    <property type="evidence" value="ECO:0007669"/>
    <property type="project" value="UniProtKB-EC"/>
</dbReference>
<dbReference type="PROSITE" id="PS50011">
    <property type="entry name" value="PROTEIN_KINASE_DOM"/>
    <property type="match status" value="1"/>
</dbReference>
<dbReference type="InterPro" id="IPR017441">
    <property type="entry name" value="Protein_kinase_ATP_BS"/>
</dbReference>
<sequence length="986" mass="110173">MTPPQRGRYDARWRMAAPPNIPLLKRPGGISQPWPIRPHPAGQVHRSHFLHPPPPPPPPPTHLPLFHTRHAEESAERPRLVTIIHPSGRSSLRKVTVLLNRRGVVSFEQLLLDISEALGFPRWHRARVTRLYTTHAREVKGVCDFFRGEVAFLALGKARPELSSMEEALEELFPDHSHYRADALRAWEKRLIPAPDKAAKADSGYSEGAESKDTNQETQQDTNTHVKNHTNTHKHQNIDAHYPDNYHPDVQKSNKKSSCRKPAHPPNHLQRLHVRGGVRERQPSIIGPFKHEEGLRKAEILSPTLCENCLAIRAKHQGTERVNPLSGRVPLPPVSRKQKNSSHTEQEVRKVDVPLSPPPPQPINRDEEKSLAQSQLLKPLPDVGPAQREAQQVTTFDLRSDGSNVPLSDIERCYEIGRVVGDGNFAVVRECCRRDTGQPLAIKIIERSKLIGREHMMQNELSLLGSLCHRRIVRLFANHHTHSHSYLVMELVSGGDLFEAISERGKFSEAEAGLMVSDISDALNYIHVKSIVHRDLKPENLLIEHVAGGICRLKLGDFGLAMVVTEPVFTICGTPTYVAPEILFETGYGVEVDVWALGVILYILLCGFPPFRSRDRDQEELFQLIKQGELHFLSPYWDPISEEARGLVRALLQPDPRVRLTAEQTLLHPWVEAMASVYSQGALTDKTQRNTADTAGSRAGEKYKTQALKCHTQPVKQEAQSAQERKAVILVPLQQKLKFYPRLRHSHNKTASCRHLQIHHNTTQPPSQRLPHLLYHRDEPRPHTAVIHPPTQTHLGVVQQHVTDPESDTFILLAVHKAHTQPFLPVPVRPPSSPEAASGPEFTSARARTVLLAALVTYFQKACNPAQLAVNCVITDNLQTEGGMAPSPFAPHQIRHICLSNGRVTPVPPDRKQLKLMTSCPESRGCRGQSAGTGAGTVDEQPSWAAAVRGCNLLSLRLTASSAQQQLRDARVVFVLPERTAVFVST</sequence>
<organism evidence="11 12">
    <name type="scientific">Pleuronectes platessa</name>
    <name type="common">European plaice</name>
    <dbReference type="NCBI Taxonomy" id="8262"/>
    <lineage>
        <taxon>Eukaryota</taxon>
        <taxon>Metazoa</taxon>
        <taxon>Chordata</taxon>
        <taxon>Craniata</taxon>
        <taxon>Vertebrata</taxon>
        <taxon>Euteleostomi</taxon>
        <taxon>Actinopterygii</taxon>
        <taxon>Neopterygii</taxon>
        <taxon>Teleostei</taxon>
        <taxon>Neoteleostei</taxon>
        <taxon>Acanthomorphata</taxon>
        <taxon>Carangaria</taxon>
        <taxon>Pleuronectiformes</taxon>
        <taxon>Pleuronectoidei</taxon>
        <taxon>Pleuronectidae</taxon>
        <taxon>Pleuronectes</taxon>
    </lineage>
</organism>
<dbReference type="InterPro" id="IPR000719">
    <property type="entry name" value="Prot_kinase_dom"/>
</dbReference>
<reference evidence="11" key="1">
    <citation type="submission" date="2020-03" db="EMBL/GenBank/DDBJ databases">
        <authorList>
            <person name="Weist P."/>
        </authorList>
    </citation>
    <scope>NUCLEOTIDE SEQUENCE</scope>
</reference>
<feature type="region of interest" description="Disordered" evidence="8">
    <location>
        <begin position="319"/>
        <end position="372"/>
    </location>
</feature>
<dbReference type="InterPro" id="IPR011009">
    <property type="entry name" value="Kinase-like_dom_sf"/>
</dbReference>
<dbReference type="Gene3D" id="3.30.200.20">
    <property type="entry name" value="Phosphorylase Kinase, domain 1"/>
    <property type="match status" value="1"/>
</dbReference>
<feature type="compositionally biased region" description="Basic and acidic residues" evidence="8">
    <location>
        <begin position="342"/>
        <end position="352"/>
    </location>
</feature>
<dbReference type="Proteomes" id="UP001153269">
    <property type="component" value="Unassembled WGS sequence"/>
</dbReference>
<dbReference type="GO" id="GO:0005524">
    <property type="term" value="F:ATP binding"/>
    <property type="evidence" value="ECO:0007669"/>
    <property type="project" value="UniProtKB-UniRule"/>
</dbReference>
<gene>
    <name evidence="11" type="ORF">PLEPLA_LOCUS43148</name>
</gene>
<evidence type="ECO:0000313" key="11">
    <source>
        <dbReference type="EMBL" id="CAB1455372.1"/>
    </source>
</evidence>
<dbReference type="EC" id="2.7.11.1" evidence="2"/>
<feature type="compositionally biased region" description="Basic residues" evidence="8">
    <location>
        <begin position="253"/>
        <end position="263"/>
    </location>
</feature>
<dbReference type="GO" id="GO:0035556">
    <property type="term" value="P:intracellular signal transduction"/>
    <property type="evidence" value="ECO:0007669"/>
    <property type="project" value="InterPro"/>
</dbReference>
<evidence type="ECO:0000313" key="12">
    <source>
        <dbReference type="Proteomes" id="UP001153269"/>
    </source>
</evidence>
<evidence type="ECO:0000259" key="10">
    <source>
        <dbReference type="PROSITE" id="PS50309"/>
    </source>
</evidence>
<keyword evidence="4 7" id="KW-0067">ATP-binding</keyword>
<dbReference type="PROSITE" id="PS50309">
    <property type="entry name" value="DC"/>
    <property type="match status" value="1"/>
</dbReference>
<name>A0A9N7ZA21_PLEPL</name>
<feature type="region of interest" description="Disordered" evidence="8">
    <location>
        <begin position="197"/>
        <end position="280"/>
    </location>
</feature>
<evidence type="ECO:0000256" key="8">
    <source>
        <dbReference type="SAM" id="MobiDB-lite"/>
    </source>
</evidence>
<feature type="compositionally biased region" description="Basic and acidic residues" evidence="8">
    <location>
        <begin position="236"/>
        <end position="252"/>
    </location>
</feature>
<dbReference type="PROSITE" id="PS00108">
    <property type="entry name" value="PROTEIN_KINASE_ST"/>
    <property type="match status" value="1"/>
</dbReference>
<dbReference type="AlphaFoldDB" id="A0A9N7ZA21"/>
<comment type="caution">
    <text evidence="11">The sequence shown here is derived from an EMBL/GenBank/DDBJ whole genome shotgun (WGS) entry which is preliminary data.</text>
</comment>
<evidence type="ECO:0000256" key="1">
    <source>
        <dbReference type="ARBA" id="ARBA00005354"/>
    </source>
</evidence>
<feature type="binding site" evidence="7">
    <location>
        <position position="443"/>
    </location>
    <ligand>
        <name>ATP</name>
        <dbReference type="ChEBI" id="CHEBI:30616"/>
    </ligand>
</feature>
<dbReference type="InterPro" id="IPR003533">
    <property type="entry name" value="Doublecortin_dom"/>
</dbReference>
<comment type="similarity">
    <text evidence="1">Belongs to the protein kinase superfamily. CAMK Ser/Thr protein kinase family. CaMK subfamily.</text>
</comment>
<keyword evidence="12" id="KW-1185">Reference proteome</keyword>
<comment type="catalytic activity">
    <reaction evidence="5">
        <text>L-threonyl-[protein] + ATP = O-phospho-L-threonyl-[protein] + ADP + H(+)</text>
        <dbReference type="Rhea" id="RHEA:46608"/>
        <dbReference type="Rhea" id="RHEA-COMP:11060"/>
        <dbReference type="Rhea" id="RHEA-COMP:11605"/>
        <dbReference type="ChEBI" id="CHEBI:15378"/>
        <dbReference type="ChEBI" id="CHEBI:30013"/>
        <dbReference type="ChEBI" id="CHEBI:30616"/>
        <dbReference type="ChEBI" id="CHEBI:61977"/>
        <dbReference type="ChEBI" id="CHEBI:456216"/>
        <dbReference type="EC" id="2.7.11.1"/>
    </reaction>
</comment>
<dbReference type="Gene3D" id="3.10.20.230">
    <property type="entry name" value="Doublecortin domain"/>
    <property type="match status" value="1"/>
</dbReference>
<dbReference type="FunFam" id="1.10.510.10:FF:000571">
    <property type="entry name" value="Maternal embryonic leucine zipper kinase"/>
    <property type="match status" value="1"/>
</dbReference>
<evidence type="ECO:0000256" key="3">
    <source>
        <dbReference type="ARBA" id="ARBA00022741"/>
    </source>
</evidence>
<accession>A0A9N7ZA21</accession>
<feature type="compositionally biased region" description="Low complexity" evidence="8">
    <location>
        <begin position="216"/>
        <end position="225"/>
    </location>
</feature>
<dbReference type="SMART" id="SM00220">
    <property type="entry name" value="S_TKc"/>
    <property type="match status" value="1"/>
</dbReference>
<dbReference type="Gene3D" id="1.10.510.10">
    <property type="entry name" value="Transferase(Phosphotransferase) domain 1"/>
    <property type="match status" value="1"/>
</dbReference>
<feature type="domain" description="Protein kinase" evidence="9">
    <location>
        <begin position="414"/>
        <end position="671"/>
    </location>
</feature>
<evidence type="ECO:0000256" key="4">
    <source>
        <dbReference type="ARBA" id="ARBA00022840"/>
    </source>
</evidence>
<protein>
    <recommendedName>
        <fullName evidence="2">non-specific serine/threonine protein kinase</fullName>
        <ecNumber evidence="2">2.7.11.1</ecNumber>
    </recommendedName>
</protein>
<dbReference type="EMBL" id="CADEAL010004252">
    <property type="protein sequence ID" value="CAB1455372.1"/>
    <property type="molecule type" value="Genomic_DNA"/>
</dbReference>
<evidence type="ECO:0000259" key="9">
    <source>
        <dbReference type="PROSITE" id="PS50011"/>
    </source>
</evidence>
<proteinExistence type="inferred from homology"/>
<dbReference type="Pfam" id="PF00069">
    <property type="entry name" value="Pkinase"/>
    <property type="match status" value="1"/>
</dbReference>
<dbReference type="InterPro" id="IPR036572">
    <property type="entry name" value="Doublecortin_dom_sf"/>
</dbReference>
<keyword evidence="3 7" id="KW-0547">Nucleotide-binding</keyword>
<evidence type="ECO:0000256" key="7">
    <source>
        <dbReference type="PROSITE-ProRule" id="PRU10141"/>
    </source>
</evidence>
<feature type="domain" description="Doublecortin" evidence="10">
    <location>
        <begin position="80"/>
        <end position="156"/>
    </location>
</feature>
<dbReference type="InterPro" id="IPR008271">
    <property type="entry name" value="Ser/Thr_kinase_AS"/>
</dbReference>
<feature type="compositionally biased region" description="Basic residues" evidence="8">
    <location>
        <begin position="226"/>
        <end position="235"/>
    </location>
</feature>
<evidence type="ECO:0000256" key="6">
    <source>
        <dbReference type="ARBA" id="ARBA00048679"/>
    </source>
</evidence>
<evidence type="ECO:0000256" key="5">
    <source>
        <dbReference type="ARBA" id="ARBA00047899"/>
    </source>
</evidence>